<proteinExistence type="predicted"/>
<name>A0ABT9CY44_9PSED</name>
<dbReference type="Proteomes" id="UP001223016">
    <property type="component" value="Unassembled WGS sequence"/>
</dbReference>
<gene>
    <name evidence="1" type="ORF">Q6A51_26955</name>
</gene>
<dbReference type="RefSeq" id="WP_304576148.1">
    <property type="nucleotide sequence ID" value="NZ_JAUQOO010000041.1"/>
</dbReference>
<comment type="caution">
    <text evidence="1">The sequence shown here is derived from an EMBL/GenBank/DDBJ whole genome shotgun (WGS) entry which is preliminary data.</text>
</comment>
<reference evidence="1 2" key="1">
    <citation type="submission" date="2023-07" db="EMBL/GenBank/DDBJ databases">
        <title>Identification of four novel Pseudomonas species associated with bacterial leaf spot of cucurbits.</title>
        <authorList>
            <person name="Fullem K.R."/>
        </authorList>
    </citation>
    <scope>NUCLEOTIDE SEQUENCE [LARGE SCALE GENOMIC DNA]</scope>
    <source>
        <strain evidence="1 2">KFB 138</strain>
    </source>
</reference>
<evidence type="ECO:0000313" key="1">
    <source>
        <dbReference type="EMBL" id="MDO7930414.1"/>
    </source>
</evidence>
<accession>A0ABT9CY44</accession>
<dbReference type="EMBL" id="JAUQOO010000041">
    <property type="protein sequence ID" value="MDO7930414.1"/>
    <property type="molecule type" value="Genomic_DNA"/>
</dbReference>
<organism evidence="1 2">
    <name type="scientific">Pseudomonas serbiensis</name>
    <dbReference type="NCBI Taxonomy" id="3064350"/>
    <lineage>
        <taxon>Bacteria</taxon>
        <taxon>Pseudomonadati</taxon>
        <taxon>Pseudomonadota</taxon>
        <taxon>Gammaproteobacteria</taxon>
        <taxon>Pseudomonadales</taxon>
        <taxon>Pseudomonadaceae</taxon>
        <taxon>Pseudomonas</taxon>
    </lineage>
</organism>
<sequence length="194" mass="21685">MSTKPRAIHTEVLDEFRDHFNRSISQQEKSIKEYFKAATASDFESRDDYEDYLSSLHDDFLQSDDVRSLGEELAIVGLHRLVEIKTGKVLKGTFPNLPDKKKQDLIAGKPGVIDCPSLAGFAAAHELRLINNCVKHNNSIVDEKLAIAFPSWSKGDPLKNLGTHYSHLKVGVTEYIKAFVTEAHAKTTEFSSVP</sequence>
<keyword evidence="2" id="KW-1185">Reference proteome</keyword>
<evidence type="ECO:0000313" key="2">
    <source>
        <dbReference type="Proteomes" id="UP001223016"/>
    </source>
</evidence>
<protein>
    <submittedName>
        <fullName evidence="1">Uncharacterized protein</fullName>
    </submittedName>
</protein>